<evidence type="ECO:0000256" key="1">
    <source>
        <dbReference type="SAM" id="Phobius"/>
    </source>
</evidence>
<dbReference type="Proteomes" id="UP000092445">
    <property type="component" value="Unassembled WGS sequence"/>
</dbReference>
<dbReference type="AlphaFoldDB" id="A0A1B0AHC0"/>
<keyword evidence="1" id="KW-0472">Membrane</keyword>
<proteinExistence type="predicted"/>
<evidence type="ECO:0000313" key="2">
    <source>
        <dbReference type="EnsemblMetazoa" id="GPAI045780-PA"/>
    </source>
</evidence>
<keyword evidence="1" id="KW-1133">Transmembrane helix</keyword>
<dbReference type="VEuPathDB" id="VectorBase:GPAI045780"/>
<organism evidence="2 3">
    <name type="scientific">Glossina pallidipes</name>
    <name type="common">Tsetse fly</name>
    <dbReference type="NCBI Taxonomy" id="7398"/>
    <lineage>
        <taxon>Eukaryota</taxon>
        <taxon>Metazoa</taxon>
        <taxon>Ecdysozoa</taxon>
        <taxon>Arthropoda</taxon>
        <taxon>Hexapoda</taxon>
        <taxon>Insecta</taxon>
        <taxon>Pterygota</taxon>
        <taxon>Neoptera</taxon>
        <taxon>Endopterygota</taxon>
        <taxon>Diptera</taxon>
        <taxon>Brachycera</taxon>
        <taxon>Muscomorpha</taxon>
        <taxon>Hippoboscoidea</taxon>
        <taxon>Glossinidae</taxon>
        <taxon>Glossina</taxon>
    </lineage>
</organism>
<keyword evidence="3" id="KW-1185">Reference proteome</keyword>
<accession>A0A1B0AHC0</accession>
<protein>
    <submittedName>
        <fullName evidence="2">Uncharacterized protein</fullName>
    </submittedName>
</protein>
<reference evidence="3" key="1">
    <citation type="submission" date="2014-03" db="EMBL/GenBank/DDBJ databases">
        <authorList>
            <person name="Aksoy S."/>
            <person name="Warren W."/>
            <person name="Wilson R.K."/>
        </authorList>
    </citation>
    <scope>NUCLEOTIDE SEQUENCE [LARGE SCALE GENOMIC DNA]</scope>
    <source>
        <strain evidence="3">IAEA</strain>
    </source>
</reference>
<dbReference type="EnsemblMetazoa" id="GPAI045780-RA">
    <property type="protein sequence ID" value="GPAI045780-PA"/>
    <property type="gene ID" value="GPAI045780"/>
</dbReference>
<evidence type="ECO:0000313" key="3">
    <source>
        <dbReference type="Proteomes" id="UP000092445"/>
    </source>
</evidence>
<reference evidence="2" key="2">
    <citation type="submission" date="2020-05" db="UniProtKB">
        <authorList>
            <consortium name="EnsemblMetazoa"/>
        </authorList>
    </citation>
    <scope>IDENTIFICATION</scope>
    <source>
        <strain evidence="2">IAEA</strain>
    </source>
</reference>
<feature type="transmembrane region" description="Helical" evidence="1">
    <location>
        <begin position="20"/>
        <end position="38"/>
    </location>
</feature>
<keyword evidence="1" id="KW-0812">Transmembrane</keyword>
<name>A0A1B0AHC0_GLOPL</name>
<sequence>MAHDRTNTTKKHYAARAQRLAVLALMHIFLLTTCYNTYIRFRRVIPIILTYRYVLTLSVLMSELPGHSTKDGCTTWKEFVTSTRTHNFEYLNKKSIGRSSCLPEASSCQMLTMLQAEFENIKRINAVRILR</sequence>